<evidence type="ECO:0000313" key="3">
    <source>
        <dbReference type="Proteomes" id="UP001142648"/>
    </source>
</evidence>
<sequence>MTPRKLLGIARRWRPSRFDRIAFAALVLASLVLAGKGWLDTHPEANPWAPLTLSDPDGWATRHKLAGLREDGARCRAILERTGVAHTVLPPTGEGACRRPDRVALSGLPLNPRTPPATCAVAAGLVRWIDTVVRPAARETLGSPLARIEHLGAYSCRRLYGRASGRWSEHATGNAIDVTAFVLADGRRISVLEDWSESGPEARFLHRVRTGACQAFGTVLSPDYNAAHRDHLHLDQQTRGWSGVCR</sequence>
<comment type="caution">
    <text evidence="2">The sequence shown here is derived from an EMBL/GenBank/DDBJ whole genome shotgun (WGS) entry which is preliminary data.</text>
</comment>
<feature type="domain" description="Extensin-like C-terminal" evidence="1">
    <location>
        <begin position="74"/>
        <end position="246"/>
    </location>
</feature>
<protein>
    <submittedName>
        <fullName evidence="2">Extensin family protein</fullName>
    </submittedName>
</protein>
<keyword evidence="3" id="KW-1185">Reference proteome</keyword>
<name>A0A9X2VZY4_9SPHN</name>
<dbReference type="Pfam" id="PF06904">
    <property type="entry name" value="Extensin-like_C"/>
    <property type="match status" value="1"/>
</dbReference>
<organism evidence="2 3">
    <name type="scientific">Tsuneonella litorea</name>
    <dbReference type="NCBI Taxonomy" id="2976475"/>
    <lineage>
        <taxon>Bacteria</taxon>
        <taxon>Pseudomonadati</taxon>
        <taxon>Pseudomonadota</taxon>
        <taxon>Alphaproteobacteria</taxon>
        <taxon>Sphingomonadales</taxon>
        <taxon>Erythrobacteraceae</taxon>
        <taxon>Tsuneonella</taxon>
    </lineage>
</organism>
<dbReference type="EMBL" id="JAOAMV010000002">
    <property type="protein sequence ID" value="MCT2558088.1"/>
    <property type="molecule type" value="Genomic_DNA"/>
</dbReference>
<dbReference type="InterPro" id="IPR009683">
    <property type="entry name" value="Extensin-like_C"/>
</dbReference>
<dbReference type="RefSeq" id="WP_259960885.1">
    <property type="nucleotide sequence ID" value="NZ_JAOAMV010000002.1"/>
</dbReference>
<gene>
    <name evidence="2" type="ORF">N0B51_03750</name>
</gene>
<proteinExistence type="predicted"/>
<evidence type="ECO:0000313" key="2">
    <source>
        <dbReference type="EMBL" id="MCT2558088.1"/>
    </source>
</evidence>
<dbReference type="Proteomes" id="UP001142648">
    <property type="component" value="Unassembled WGS sequence"/>
</dbReference>
<reference evidence="2" key="1">
    <citation type="submission" date="2022-09" db="EMBL/GenBank/DDBJ databases">
        <title>The genome sequence of Tsuneonella sp. YG55.</title>
        <authorList>
            <person name="Liu Y."/>
        </authorList>
    </citation>
    <scope>NUCLEOTIDE SEQUENCE</scope>
    <source>
        <strain evidence="2">YG55</strain>
    </source>
</reference>
<evidence type="ECO:0000259" key="1">
    <source>
        <dbReference type="Pfam" id="PF06904"/>
    </source>
</evidence>
<accession>A0A9X2VZY4</accession>
<dbReference type="AlphaFoldDB" id="A0A9X2VZY4"/>